<dbReference type="Gene3D" id="3.80.10.10">
    <property type="entry name" value="Ribonuclease Inhibitor"/>
    <property type="match status" value="1"/>
</dbReference>
<dbReference type="OrthoDB" id="4691307at2759"/>
<reference evidence="5" key="1">
    <citation type="submission" date="2021-03" db="EMBL/GenBank/DDBJ databases">
        <authorList>
            <person name="Bekaert M."/>
        </authorList>
    </citation>
    <scope>NUCLEOTIDE SEQUENCE</scope>
</reference>
<dbReference type="GO" id="GO:0005886">
    <property type="term" value="C:plasma membrane"/>
    <property type="evidence" value="ECO:0007669"/>
    <property type="project" value="TreeGrafter"/>
</dbReference>
<evidence type="ECO:0000256" key="2">
    <source>
        <dbReference type="ARBA" id="ARBA00022729"/>
    </source>
</evidence>
<dbReference type="InterPro" id="IPR001611">
    <property type="entry name" value="Leu-rich_rpt"/>
</dbReference>
<gene>
    <name evidence="5" type="ORF">MEDL_2417</name>
</gene>
<dbReference type="Pfam" id="PF13855">
    <property type="entry name" value="LRR_8"/>
    <property type="match status" value="1"/>
</dbReference>
<dbReference type="PANTHER" id="PTHR24369:SF210">
    <property type="entry name" value="CHAOPTIN-RELATED"/>
    <property type="match status" value="1"/>
</dbReference>
<dbReference type="PANTHER" id="PTHR24369">
    <property type="entry name" value="ANTIGEN BSP, PUTATIVE-RELATED"/>
    <property type="match status" value="1"/>
</dbReference>
<sequence length="390" mass="44785">MFWSRNQLTNIPQDNAIGAVVETAWTEYLVHLLTINQRNLKNNKIREIQSNAFRYLTGVEIIHLDDNSLQTIKSETFVDMPKLNILSIESNGLICDCRIHSFHLWLLQQTQTNAHGAVCSNLNGQMIKDVPNVEECKETTTESKNLPITTENLKTTKLVALTTMNNIVDQNVRLRYTNANTRLSRRLDEAKENSNFDEEEVIATLGKLVQKQTLFEDLNEQILKLTEPENVENEIIDSDEYSVDMETKIRHIRKFIQNVQTPQSRHIDSHTTTHTLNPETIPFVPTHNIANPHNAQSFENPSVQASHTFNTQQKYNPADLLTRGIDADQYINSVIWKKGPNWLTNRTKWPELTPIIEENDDEETVNNEVHTDYYGINNIIDIRNTGLSGN</sequence>
<keyword evidence="1" id="KW-0433">Leucine-rich repeat</keyword>
<comment type="caution">
    <text evidence="5">The sequence shown here is derived from an EMBL/GenBank/DDBJ whole genome shotgun (WGS) entry which is preliminary data.</text>
</comment>
<accession>A0A8S3PVA2</accession>
<name>A0A8S3PVA2_MYTED</name>
<organism evidence="5 6">
    <name type="scientific">Mytilus edulis</name>
    <name type="common">Blue mussel</name>
    <dbReference type="NCBI Taxonomy" id="6550"/>
    <lineage>
        <taxon>Eukaryota</taxon>
        <taxon>Metazoa</taxon>
        <taxon>Spiralia</taxon>
        <taxon>Lophotrochozoa</taxon>
        <taxon>Mollusca</taxon>
        <taxon>Bivalvia</taxon>
        <taxon>Autobranchia</taxon>
        <taxon>Pteriomorphia</taxon>
        <taxon>Mytilida</taxon>
        <taxon>Mytiloidea</taxon>
        <taxon>Mytilidae</taxon>
        <taxon>Mytilinae</taxon>
        <taxon>Mytilus</taxon>
    </lineage>
</organism>
<protein>
    <submittedName>
        <fullName evidence="5">Uncharacterized protein</fullName>
    </submittedName>
</protein>
<feature type="coiled-coil region" evidence="4">
    <location>
        <begin position="173"/>
        <end position="200"/>
    </location>
</feature>
<dbReference type="Proteomes" id="UP000683360">
    <property type="component" value="Unassembled WGS sequence"/>
</dbReference>
<evidence type="ECO:0000256" key="4">
    <source>
        <dbReference type="SAM" id="Coils"/>
    </source>
</evidence>
<proteinExistence type="predicted"/>
<evidence type="ECO:0000256" key="3">
    <source>
        <dbReference type="ARBA" id="ARBA00022737"/>
    </source>
</evidence>
<dbReference type="InterPro" id="IPR032675">
    <property type="entry name" value="LRR_dom_sf"/>
</dbReference>
<dbReference type="AlphaFoldDB" id="A0A8S3PVA2"/>
<keyword evidence="2" id="KW-0732">Signal</keyword>
<keyword evidence="3" id="KW-0677">Repeat</keyword>
<dbReference type="SUPFAM" id="SSF52058">
    <property type="entry name" value="L domain-like"/>
    <property type="match status" value="1"/>
</dbReference>
<keyword evidence="6" id="KW-1185">Reference proteome</keyword>
<dbReference type="InterPro" id="IPR050541">
    <property type="entry name" value="LRR_TM_domain-containing"/>
</dbReference>
<evidence type="ECO:0000313" key="6">
    <source>
        <dbReference type="Proteomes" id="UP000683360"/>
    </source>
</evidence>
<dbReference type="EMBL" id="CAJPWZ010000149">
    <property type="protein sequence ID" value="CAG2186904.1"/>
    <property type="molecule type" value="Genomic_DNA"/>
</dbReference>
<evidence type="ECO:0000313" key="5">
    <source>
        <dbReference type="EMBL" id="CAG2186904.1"/>
    </source>
</evidence>
<evidence type="ECO:0000256" key="1">
    <source>
        <dbReference type="ARBA" id="ARBA00022614"/>
    </source>
</evidence>
<keyword evidence="4" id="KW-0175">Coiled coil</keyword>